<dbReference type="AlphaFoldDB" id="A0A4R1KIQ6"/>
<feature type="active site" description="Proton donor/acceptor" evidence="3">
    <location>
        <position position="90"/>
    </location>
</feature>
<dbReference type="EMBL" id="SMGD01000002">
    <property type="protein sequence ID" value="TCK63319.1"/>
    <property type="molecule type" value="Genomic_DNA"/>
</dbReference>
<proteinExistence type="predicted"/>
<dbReference type="OrthoDB" id="9781415at2"/>
<feature type="binding site" evidence="4">
    <location>
        <position position="63"/>
    </location>
    <ligand>
        <name>substrate</name>
    </ligand>
</feature>
<dbReference type="InterPro" id="IPR050275">
    <property type="entry name" value="PGM_Phosphatase"/>
</dbReference>
<dbReference type="SUPFAM" id="SSF53254">
    <property type="entry name" value="Phosphoglycerate mutase-like"/>
    <property type="match status" value="1"/>
</dbReference>
<name>A0A4R1KIQ6_9GAMM</name>
<dbReference type="InterPro" id="IPR013078">
    <property type="entry name" value="His_Pase_superF_clade-1"/>
</dbReference>
<keyword evidence="2" id="KW-0413">Isomerase</keyword>
<dbReference type="RefSeq" id="WP_131911077.1">
    <property type="nucleotide sequence ID" value="NZ_OU594967.1"/>
</dbReference>
<evidence type="ECO:0000256" key="2">
    <source>
        <dbReference type="ARBA" id="ARBA00023235"/>
    </source>
</evidence>
<feature type="active site" description="Tele-phosphohistidine intermediate" evidence="3">
    <location>
        <position position="11"/>
    </location>
</feature>
<dbReference type="Gene3D" id="3.40.50.1240">
    <property type="entry name" value="Phosphoglycerate mutase-like"/>
    <property type="match status" value="1"/>
</dbReference>
<dbReference type="SMART" id="SM00855">
    <property type="entry name" value="PGAM"/>
    <property type="match status" value="1"/>
</dbReference>
<evidence type="ECO:0000313" key="6">
    <source>
        <dbReference type="Proteomes" id="UP000295565"/>
    </source>
</evidence>
<dbReference type="PROSITE" id="PS00175">
    <property type="entry name" value="PG_MUTASE"/>
    <property type="match status" value="1"/>
</dbReference>
<evidence type="ECO:0000256" key="3">
    <source>
        <dbReference type="PIRSR" id="PIRSR613078-1"/>
    </source>
</evidence>
<feature type="binding site" evidence="4">
    <location>
        <begin position="10"/>
        <end position="17"/>
    </location>
    <ligand>
        <name>substrate</name>
    </ligand>
</feature>
<dbReference type="GO" id="GO:0016791">
    <property type="term" value="F:phosphatase activity"/>
    <property type="evidence" value="ECO:0007669"/>
    <property type="project" value="TreeGrafter"/>
</dbReference>
<dbReference type="InterPro" id="IPR001345">
    <property type="entry name" value="PG/BPGM_mutase_AS"/>
</dbReference>
<accession>A0A4R1KIQ6</accession>
<dbReference type="PANTHER" id="PTHR48100">
    <property type="entry name" value="BROAD-SPECIFICITY PHOSPHATASE YOR283W-RELATED"/>
    <property type="match status" value="1"/>
</dbReference>
<protein>
    <submittedName>
        <fullName evidence="5">Putative phosphoglycerate mutase</fullName>
    </submittedName>
</protein>
<comment type="caution">
    <text evidence="5">The sequence shown here is derived from an EMBL/GenBank/DDBJ whole genome shotgun (WGS) entry which is preliminary data.</text>
</comment>
<keyword evidence="1" id="KW-0324">Glycolysis</keyword>
<dbReference type="Pfam" id="PF00300">
    <property type="entry name" value="His_Phos_1"/>
    <property type="match status" value="1"/>
</dbReference>
<dbReference type="InterPro" id="IPR029033">
    <property type="entry name" value="His_PPase_superfam"/>
</dbReference>
<evidence type="ECO:0000256" key="4">
    <source>
        <dbReference type="PIRSR" id="PIRSR613078-2"/>
    </source>
</evidence>
<reference evidence="5 6" key="1">
    <citation type="submission" date="2019-03" db="EMBL/GenBank/DDBJ databases">
        <title>Genomic Encyclopedia of Type Strains, Phase IV (KMG-IV): sequencing the most valuable type-strain genomes for metagenomic binning, comparative biology and taxonomic classification.</title>
        <authorList>
            <person name="Goeker M."/>
        </authorList>
    </citation>
    <scope>NUCLEOTIDE SEQUENCE [LARGE SCALE GENOMIC DNA]</scope>
    <source>
        <strain evidence="5 6">DSM 18577</strain>
    </source>
</reference>
<sequence>MPAKQLYIVRHGQTEYNAASRLQGQCNSDLTALGERQAQAVGSSLAQRDHISSFAIVASPLGRTIQTARWIARALSREDGQIGTDERLMEFSLGEWEAKVASGIKAEHPEFSSMRDWYLNAPEAESLSAVQTRLLSWLNDPATPAHVIVVSHALTGSVLRATLVNLDDDQIFEQSRPQDGYFYFDQKQLEFIDCAHLLHR</sequence>
<evidence type="ECO:0000313" key="5">
    <source>
        <dbReference type="EMBL" id="TCK63319.1"/>
    </source>
</evidence>
<dbReference type="CDD" id="cd07067">
    <property type="entry name" value="HP_PGM_like"/>
    <property type="match status" value="1"/>
</dbReference>
<gene>
    <name evidence="5" type="ORF">EV690_0205</name>
</gene>
<dbReference type="Proteomes" id="UP000295565">
    <property type="component" value="Unassembled WGS sequence"/>
</dbReference>
<keyword evidence="6" id="KW-1185">Reference proteome</keyword>
<dbReference type="GO" id="GO:0005737">
    <property type="term" value="C:cytoplasm"/>
    <property type="evidence" value="ECO:0007669"/>
    <property type="project" value="TreeGrafter"/>
</dbReference>
<evidence type="ECO:0000256" key="1">
    <source>
        <dbReference type="ARBA" id="ARBA00023152"/>
    </source>
</evidence>
<organism evidence="5 6">
    <name type="scientific">Celerinatantimonas diazotrophica</name>
    <dbReference type="NCBI Taxonomy" id="412034"/>
    <lineage>
        <taxon>Bacteria</taxon>
        <taxon>Pseudomonadati</taxon>
        <taxon>Pseudomonadota</taxon>
        <taxon>Gammaproteobacteria</taxon>
        <taxon>Celerinatantimonadaceae</taxon>
        <taxon>Celerinatantimonas</taxon>
    </lineage>
</organism>
<dbReference type="PANTHER" id="PTHR48100:SF1">
    <property type="entry name" value="HISTIDINE PHOSPHATASE FAMILY PROTEIN-RELATED"/>
    <property type="match status" value="1"/>
</dbReference>
<dbReference type="PIRSF" id="PIRSF000709">
    <property type="entry name" value="6PFK_2-Ptase"/>
    <property type="match status" value="1"/>
</dbReference>